<dbReference type="CDD" id="cd03312">
    <property type="entry name" value="CIMS_N_terminal_like"/>
    <property type="match status" value="1"/>
</dbReference>
<feature type="binding site" evidence="12">
    <location>
        <position position="746"/>
    </location>
    <ligand>
        <name>Zn(2+)</name>
        <dbReference type="ChEBI" id="CHEBI:29105"/>
        <label>1</label>
        <note>catalytic</note>
    </ligand>
</feature>
<evidence type="ECO:0000256" key="3">
    <source>
        <dbReference type="ARBA" id="ARBA00009553"/>
    </source>
</evidence>
<keyword evidence="6 10" id="KW-0808">Transferase</keyword>
<dbReference type="Pfam" id="PF01717">
    <property type="entry name" value="Meth_synt_2"/>
    <property type="match status" value="1"/>
</dbReference>
<evidence type="ECO:0000256" key="11">
    <source>
        <dbReference type="PIRSR" id="PIRSR000382-1"/>
    </source>
</evidence>
<feature type="binding site" evidence="10 11">
    <location>
        <begin position="535"/>
        <end position="536"/>
    </location>
    <ligand>
        <name>5-methyltetrahydropteroyltri-L-glutamate</name>
        <dbReference type="ChEBI" id="CHEBI:58207"/>
    </ligand>
</feature>
<feature type="binding site" evidence="10 11">
    <location>
        <position position="619"/>
    </location>
    <ligand>
        <name>L-homocysteine</name>
        <dbReference type="ChEBI" id="CHEBI:58199"/>
    </ligand>
</feature>
<feature type="coiled-coil region" evidence="14">
    <location>
        <begin position="356"/>
        <end position="402"/>
    </location>
</feature>
<gene>
    <name evidence="10" type="primary">metE</name>
    <name evidence="17" type="ORF">kam1_1890</name>
</gene>
<evidence type="ECO:0000256" key="1">
    <source>
        <dbReference type="ARBA" id="ARBA00002777"/>
    </source>
</evidence>
<dbReference type="AlphaFoldDB" id="A0A516TPD4"/>
<feature type="binding site" evidence="10 11">
    <location>
        <position position="619"/>
    </location>
    <ligand>
        <name>L-methionine</name>
        <dbReference type="ChEBI" id="CHEBI:57844"/>
    </ligand>
</feature>
<feature type="binding site" evidence="10 11">
    <location>
        <position position="504"/>
    </location>
    <ligand>
        <name>L-methionine</name>
        <dbReference type="ChEBI" id="CHEBI:57844"/>
    </ligand>
</feature>
<evidence type="ECO:0000256" key="14">
    <source>
        <dbReference type="SAM" id="Coils"/>
    </source>
</evidence>
<dbReference type="RefSeq" id="WP_143958392.1">
    <property type="nucleotide sequence ID" value="NZ_CP037899.1"/>
</dbReference>
<feature type="binding site" evidence="10">
    <location>
        <position position="661"/>
    </location>
    <ligand>
        <name>Zn(2+)</name>
        <dbReference type="ChEBI" id="CHEBI:29105"/>
        <note>catalytic</note>
    </ligand>
</feature>
<name>A0A516TPD4_9BACT</name>
<feature type="binding site" evidence="12">
    <location>
        <position position="661"/>
    </location>
    <ligand>
        <name>Zn(2+)</name>
        <dbReference type="ChEBI" id="CHEBI:29105"/>
        <label>1</label>
        <note>catalytic</note>
    </ligand>
</feature>
<evidence type="ECO:0000256" key="4">
    <source>
        <dbReference type="ARBA" id="ARBA00022603"/>
    </source>
</evidence>
<evidence type="ECO:0000256" key="7">
    <source>
        <dbReference type="ARBA" id="ARBA00022723"/>
    </source>
</evidence>
<dbReference type="EC" id="2.1.1.14" evidence="10"/>
<dbReference type="CDD" id="cd03311">
    <property type="entry name" value="CIMS_C_terminal_like"/>
    <property type="match status" value="1"/>
</dbReference>
<keyword evidence="8 10" id="KW-0862">Zinc</keyword>
<organism evidence="17 18">
    <name type="scientific">Methylacidiphilum kamchatkense Kam1</name>
    <dbReference type="NCBI Taxonomy" id="1202785"/>
    <lineage>
        <taxon>Bacteria</taxon>
        <taxon>Pseudomonadati</taxon>
        <taxon>Verrucomicrobiota</taxon>
        <taxon>Methylacidiphilae</taxon>
        <taxon>Methylacidiphilales</taxon>
        <taxon>Methylacidiphilaceae</taxon>
        <taxon>Methylacidiphilum (ex Ratnadevi et al. 2023)</taxon>
    </lineage>
</organism>
<dbReference type="NCBIfam" id="NF003556">
    <property type="entry name" value="PRK05222.1"/>
    <property type="match status" value="1"/>
</dbReference>
<evidence type="ECO:0000256" key="9">
    <source>
        <dbReference type="ARBA" id="ARBA00023167"/>
    </source>
</evidence>
<feature type="binding site" evidence="10">
    <location>
        <position position="746"/>
    </location>
    <ligand>
        <name>Zn(2+)</name>
        <dbReference type="ChEBI" id="CHEBI:29105"/>
        <note>catalytic</note>
    </ligand>
</feature>
<keyword evidence="14" id="KW-0175">Coiled coil</keyword>
<evidence type="ECO:0000256" key="2">
    <source>
        <dbReference type="ARBA" id="ARBA00004681"/>
    </source>
</evidence>
<feature type="binding site" evidence="11">
    <location>
        <position position="133"/>
    </location>
    <ligand>
        <name>5-methyltetrahydropteroyltri-L-glutamate</name>
        <dbReference type="ChEBI" id="CHEBI:58207"/>
    </ligand>
</feature>
<dbReference type="Pfam" id="PF08267">
    <property type="entry name" value="Meth_synt_1"/>
    <property type="match status" value="1"/>
</dbReference>
<feature type="binding site" evidence="10 11">
    <location>
        <begin position="451"/>
        <end position="453"/>
    </location>
    <ligand>
        <name>L-methionine</name>
        <dbReference type="ChEBI" id="CHEBI:57844"/>
    </ligand>
</feature>
<dbReference type="GO" id="GO:0008270">
    <property type="term" value="F:zinc ion binding"/>
    <property type="evidence" value="ECO:0007669"/>
    <property type="project" value="InterPro"/>
</dbReference>
<dbReference type="PIRSF" id="PIRSF000382">
    <property type="entry name" value="MeTrfase_B12_ind"/>
    <property type="match status" value="1"/>
</dbReference>
<dbReference type="InterPro" id="IPR006276">
    <property type="entry name" value="Cobalamin-indep_Met_synthase"/>
</dbReference>
<comment type="catalytic activity">
    <reaction evidence="10">
        <text>5-methyltetrahydropteroyltri-L-glutamate + L-homocysteine = tetrahydropteroyltri-L-glutamate + L-methionine</text>
        <dbReference type="Rhea" id="RHEA:21196"/>
        <dbReference type="ChEBI" id="CHEBI:57844"/>
        <dbReference type="ChEBI" id="CHEBI:58140"/>
        <dbReference type="ChEBI" id="CHEBI:58199"/>
        <dbReference type="ChEBI" id="CHEBI:58207"/>
        <dbReference type="EC" id="2.1.1.14"/>
    </reaction>
</comment>
<protein>
    <recommendedName>
        <fullName evidence="10">5-methyltetrahydropteroyltriglutamate--homocysteine methyltransferase</fullName>
        <ecNumber evidence="10">2.1.1.14</ecNumber>
    </recommendedName>
    <alternativeName>
        <fullName evidence="10">Cobalamin-independent methionine synthase</fullName>
    </alternativeName>
    <alternativeName>
        <fullName evidence="10">Methionine synthase, vitamin-B12 independent isozyme</fullName>
    </alternativeName>
</protein>
<keyword evidence="4 10" id="KW-0489">Methyltransferase</keyword>
<keyword evidence="10" id="KW-0677">Repeat</keyword>
<dbReference type="Proteomes" id="UP000315925">
    <property type="component" value="Chromosome"/>
</dbReference>
<comment type="cofactor">
    <cofactor evidence="10">
        <name>Zn(2+)</name>
        <dbReference type="ChEBI" id="CHEBI:29105"/>
    </cofactor>
    <text evidence="10">Binds 1 zinc ion per subunit.</text>
</comment>
<evidence type="ECO:0000256" key="13">
    <source>
        <dbReference type="PIRSR" id="PIRSR000382-3"/>
    </source>
</evidence>
<keyword evidence="7 10" id="KW-0479">Metal-binding</keyword>
<feature type="binding site" evidence="10">
    <location>
        <position position="663"/>
    </location>
    <ligand>
        <name>Zn(2+)</name>
        <dbReference type="ChEBI" id="CHEBI:29105"/>
        <note>catalytic</note>
    </ligand>
</feature>
<feature type="binding site" evidence="11">
    <location>
        <position position="25"/>
    </location>
    <ligand>
        <name>5-methyltetrahydropteroyltri-L-glutamate</name>
        <dbReference type="ChEBI" id="CHEBI:58207"/>
    </ligand>
</feature>
<dbReference type="GO" id="GO:0032259">
    <property type="term" value="P:methylation"/>
    <property type="evidence" value="ECO:0007669"/>
    <property type="project" value="UniProtKB-KW"/>
</dbReference>
<evidence type="ECO:0000259" key="16">
    <source>
        <dbReference type="Pfam" id="PF08267"/>
    </source>
</evidence>
<proteinExistence type="inferred from homology"/>
<dbReference type="InterPro" id="IPR002629">
    <property type="entry name" value="Met_Synth_C/arc"/>
</dbReference>
<keyword evidence="9 10" id="KW-0486">Methionine biosynthesis</keyword>
<evidence type="ECO:0000256" key="12">
    <source>
        <dbReference type="PIRSR" id="PIRSR000382-2"/>
    </source>
</evidence>
<dbReference type="HAMAP" id="MF_00172">
    <property type="entry name" value="Meth_synth"/>
    <property type="match status" value="1"/>
</dbReference>
<feature type="binding site" evidence="12">
    <location>
        <position position="663"/>
    </location>
    <ligand>
        <name>Zn(2+)</name>
        <dbReference type="ChEBI" id="CHEBI:29105"/>
        <label>1</label>
        <note>catalytic</note>
    </ligand>
</feature>
<feature type="binding site" evidence="10">
    <location>
        <position position="685"/>
    </location>
    <ligand>
        <name>Zn(2+)</name>
        <dbReference type="ChEBI" id="CHEBI:29105"/>
        <note>catalytic</note>
    </ligand>
</feature>
<feature type="binding site" evidence="12">
    <location>
        <position position="685"/>
    </location>
    <ligand>
        <name>Zn(2+)</name>
        <dbReference type="ChEBI" id="CHEBI:29105"/>
        <label>1</label>
        <note>catalytic</note>
    </ligand>
</feature>
<dbReference type="FunFam" id="3.20.20.210:FF:000002">
    <property type="entry name" value="5-methyltetrahydropteroyltriglutamate--homocysteine methyltransferase"/>
    <property type="match status" value="1"/>
</dbReference>
<evidence type="ECO:0000313" key="18">
    <source>
        <dbReference type="Proteomes" id="UP000315925"/>
    </source>
</evidence>
<feature type="binding site" evidence="10">
    <location>
        <position position="128"/>
    </location>
    <ligand>
        <name>5-methyltetrahydropteroyltri-L-glutamate</name>
        <dbReference type="ChEBI" id="CHEBI:58207"/>
    </ligand>
</feature>
<dbReference type="InterPro" id="IPR038071">
    <property type="entry name" value="UROD/MetE-like_sf"/>
</dbReference>
<reference evidence="18" key="1">
    <citation type="submission" date="2019-03" db="EMBL/GenBank/DDBJ databases">
        <title>Complete genome of Methylacidiphilum kamchatkense Kam1.</title>
        <authorList>
            <person name="Kruse T."/>
            <person name="Murarilal Ratnadevi C."/>
            <person name="Erikstad H.-A."/>
            <person name="Birkeland N.-K."/>
        </authorList>
    </citation>
    <scope>NUCLEOTIDE SEQUENCE [LARGE SCALE GENOMIC DNA]</scope>
    <source>
        <strain evidence="18">kam1</strain>
    </source>
</reference>
<feature type="binding site" evidence="10 11">
    <location>
        <position position="581"/>
    </location>
    <ligand>
        <name>5-methyltetrahydropteroyltri-L-glutamate</name>
        <dbReference type="ChEBI" id="CHEBI:58207"/>
    </ligand>
</feature>
<comment type="function">
    <text evidence="1 10">Catalyzes the transfer of a methyl group from 5-methyltetrahydrofolate to homocysteine resulting in methionine formation.</text>
</comment>
<dbReference type="InterPro" id="IPR013215">
    <property type="entry name" value="Cbl-indep_Met_Synth_N"/>
</dbReference>
<comment type="pathway">
    <text evidence="2 10">Amino-acid biosynthesis; L-methionine biosynthesis via de novo pathway; L-methionine from L-homocysteine (MetE route): step 1/1.</text>
</comment>
<feature type="binding site" evidence="10">
    <location>
        <position position="504"/>
    </location>
    <ligand>
        <name>L-homocysteine</name>
        <dbReference type="ChEBI" id="CHEBI:58199"/>
    </ligand>
</feature>
<evidence type="ECO:0000313" key="17">
    <source>
        <dbReference type="EMBL" id="QDQ43102.1"/>
    </source>
</evidence>
<dbReference type="PANTHER" id="PTHR30519">
    <property type="entry name" value="5-METHYLTETRAHYDROPTEROYLTRIGLUTAMATE--HOMOCYSTEINE METHYLTRANSFERASE"/>
    <property type="match status" value="1"/>
</dbReference>
<evidence type="ECO:0000256" key="8">
    <source>
        <dbReference type="ARBA" id="ARBA00022833"/>
    </source>
</evidence>
<evidence type="ECO:0000256" key="6">
    <source>
        <dbReference type="ARBA" id="ARBA00022679"/>
    </source>
</evidence>
<feature type="binding site" evidence="10">
    <location>
        <position position="625"/>
    </location>
    <ligand>
        <name>5-methyltetrahydropteroyltri-L-glutamate</name>
        <dbReference type="ChEBI" id="CHEBI:58207"/>
    </ligand>
</feature>
<evidence type="ECO:0000256" key="10">
    <source>
        <dbReference type="HAMAP-Rule" id="MF_00172"/>
    </source>
</evidence>
<dbReference type="SUPFAM" id="SSF51726">
    <property type="entry name" value="UROD/MetE-like"/>
    <property type="match status" value="2"/>
</dbReference>
<dbReference type="GO" id="GO:0009086">
    <property type="term" value="P:methionine biosynthetic process"/>
    <property type="evidence" value="ECO:0007669"/>
    <property type="project" value="UniProtKB-UniRule"/>
</dbReference>
<evidence type="ECO:0000259" key="15">
    <source>
        <dbReference type="Pfam" id="PF01717"/>
    </source>
</evidence>
<comment type="caution">
    <text evidence="10">Lacks conserved residue(s) required for the propagation of feature annotation.</text>
</comment>
<dbReference type="Gene3D" id="3.20.20.210">
    <property type="match status" value="2"/>
</dbReference>
<feature type="domain" description="Cobalamin-independent methionine synthase MetE N-terminal" evidence="16">
    <location>
        <begin position="10"/>
        <end position="325"/>
    </location>
</feature>
<sequence length="788" mass="90539">MTYTNNRLHTHILGYPRIGSNRQLKFALEAYWKGQSSLHDLIQTAKTIKQEGWEKQRKAQISIVSSNDFSFYDHVLDAICLIGAVPSRFKRDNGPISLDLLFTMARGMEKASLTEENTPIPHPMEMTKWFDTNYHYIVPEFEKDQHFSLGSSKPFEEFKEAKYLGYLSKPILLGPISLLFLGKKKDPSIKNAELFEKILPIYEEILKEFYSLGADWIEFDEPILTLDIPTEWQKAFYDVYPRLKQKVPALKILLATYFGPLKENREIVVSIPIDGLHYDWTRGGQELYGLLQNWDKNKVFSLGIVDGRNIWKNDFANSLKVIHSALDYIPSESLWLAPSCSLHFVPVSLQAEKKLNEELRACLAFADEKLEELNILSRLALMENYQNDEQFKENQKALEKRKTSSLIHDPTVHERLAALKETDLSRKSPYRVRKELQQKKLGLPLFPTTTIGSFPQTAEIRKIRSRYRLGSISQEAYETFIEEEIKRVVELQEEIGLDVLVHGEFERTDMVEYFGEKLNGFLITENGWVQSYGSRCVKPPIIFGDVSRKEAMTIRWSKFAQSLTKKPMKGMLTGPITILQWSFVRDDQPRKITAKQIALAIREEVKELEKNGIGVIQIDEPALREALPLRKIDWEDYLQWAIESFRIASCCVEDSTQIHTHMCYSEFGDILESIAKLDADVISLEASRSGYELINSFAKFRYPNDIGLGVWDIHSPRIPTTEEMLATLRKALSVLPKESLWVNPDCGLKTRSYQEVIPSLKNMVEAARILRDEVTSTASAKPTMAESP</sequence>
<feature type="active site" description="Proton donor" evidence="10 13">
    <location>
        <position position="714"/>
    </location>
</feature>
<feature type="binding site" evidence="10 11">
    <location>
        <begin position="451"/>
        <end position="453"/>
    </location>
    <ligand>
        <name>L-homocysteine</name>
        <dbReference type="ChEBI" id="CHEBI:58199"/>
    </ligand>
</feature>
<comment type="similarity">
    <text evidence="3 10">Belongs to the vitamin-B12 independent methionine synthase family.</text>
</comment>
<feature type="domain" description="Cobalamin-independent methionine synthase MetE C-terminal/archaeal" evidence="15">
    <location>
        <begin position="446"/>
        <end position="768"/>
    </location>
</feature>
<dbReference type="KEGG" id="mkc:kam1_1890"/>
<comment type="cofactor">
    <cofactor evidence="12">
        <name>Zn(2+)</name>
        <dbReference type="ChEBI" id="CHEBI:29105"/>
    </cofactor>
    <text evidence="12">Binds 2 Zn(2+) ions per subunit.</text>
</comment>
<evidence type="ECO:0000256" key="5">
    <source>
        <dbReference type="ARBA" id="ARBA00022605"/>
    </source>
</evidence>
<dbReference type="GO" id="GO:0003871">
    <property type="term" value="F:5-methyltetrahydropteroyltriglutamate-homocysteine S-methyltransferase activity"/>
    <property type="evidence" value="ECO:0007669"/>
    <property type="project" value="UniProtKB-UniRule"/>
</dbReference>
<dbReference type="NCBIfam" id="TIGR01371">
    <property type="entry name" value="met_syn_B12ind"/>
    <property type="match status" value="1"/>
</dbReference>
<keyword evidence="5 10" id="KW-0028">Amino-acid biosynthesis</keyword>
<accession>A0A516TPD4</accession>
<dbReference type="EMBL" id="CP037899">
    <property type="protein sequence ID" value="QDQ43102.1"/>
    <property type="molecule type" value="Genomic_DNA"/>
</dbReference>
<dbReference type="UniPathway" id="UPA00051">
    <property type="reaction ID" value="UER00082"/>
</dbReference>